<dbReference type="InterPro" id="IPR036942">
    <property type="entry name" value="Beta-barrel_TonB_sf"/>
</dbReference>
<sequence>MGVGNYSYKNVNTGEEVMNVSSAIGSNGLPVYTVNNNNLPGQDLLENGLFAIIFGSYQNKVNEIVDQFTLQKTTDNMTYTIGGYYGYSDVDRYSGIDGIALGTIQNRPEQLSLTFTGATLGGTAGEHMVTNADGIGQANGDNGTSLNFKATQKQMVLFFGHTWNIDDEFTFDWGFRYENVGVSEQNERAYMKTGVQGGVDGNPNTFYDYNTVDRITSVSFDRRLHSFSFSGALNYMFNENWALYGRYSQGQKAPDLDVYFAANREETIGLLNPQKRTTRQVEMGLKARSGKINLFVTPFYSILSGVPNSQFLSSEDGGFYTPEMLYGKYRTVGVELEMEYSLNSQLSIRGIATFQRSKIVTLESWAGNNPGPDDDTKISFSGNETDNTPRAIINISPTYSLNKWFTSATWSYLGQRQTNVGNVFVLPGFSQFNLSAGYGFNEKINLSLNVNNIFNNYGVMSWVRPGGILEVIEGNNSFTSEQYEQAVSNSTPFSTISIQPRAIYLTTTIKF</sequence>
<organism evidence="13 14">
    <name type="scientific">Sphingobacterium hungaricum</name>
    <dbReference type="NCBI Taxonomy" id="2082723"/>
    <lineage>
        <taxon>Bacteria</taxon>
        <taxon>Pseudomonadati</taxon>
        <taxon>Bacteroidota</taxon>
        <taxon>Sphingobacteriia</taxon>
        <taxon>Sphingobacteriales</taxon>
        <taxon>Sphingobacteriaceae</taxon>
        <taxon>Sphingobacterium</taxon>
    </lineage>
</organism>
<keyword evidence="3" id="KW-1134">Transmembrane beta strand</keyword>
<keyword evidence="14" id="KW-1185">Reference proteome</keyword>
<dbReference type="GO" id="GO:0015344">
    <property type="term" value="F:siderophore uptake transmembrane transporter activity"/>
    <property type="evidence" value="ECO:0007669"/>
    <property type="project" value="TreeGrafter"/>
</dbReference>
<dbReference type="Proteomes" id="UP000616201">
    <property type="component" value="Unassembled WGS sequence"/>
</dbReference>
<dbReference type="Gene3D" id="2.40.170.20">
    <property type="entry name" value="TonB-dependent receptor, beta-barrel domain"/>
    <property type="match status" value="1"/>
</dbReference>
<keyword evidence="6" id="KW-0732">Signal</keyword>
<proteinExistence type="predicted"/>
<dbReference type="InterPro" id="IPR000531">
    <property type="entry name" value="Beta-barrel_TonB"/>
</dbReference>
<accession>A0A928UYH7</accession>
<evidence type="ECO:0000313" key="14">
    <source>
        <dbReference type="Proteomes" id="UP000616201"/>
    </source>
</evidence>
<dbReference type="EMBL" id="PRDK01000003">
    <property type="protein sequence ID" value="MBE8712909.1"/>
    <property type="molecule type" value="Genomic_DNA"/>
</dbReference>
<evidence type="ECO:0000256" key="9">
    <source>
        <dbReference type="ARBA" id="ARBA00023077"/>
    </source>
</evidence>
<evidence type="ECO:0000256" key="11">
    <source>
        <dbReference type="ARBA" id="ARBA00023237"/>
    </source>
</evidence>
<keyword evidence="8" id="KW-0406">Ion transport</keyword>
<evidence type="ECO:0000313" key="13">
    <source>
        <dbReference type="EMBL" id="MBE8712909.1"/>
    </source>
</evidence>
<keyword evidence="11" id="KW-0998">Cell outer membrane</keyword>
<name>A0A928UYH7_9SPHI</name>
<comment type="subcellular location">
    <subcellularLocation>
        <location evidence="1">Cell outer membrane</location>
        <topology evidence="1">Multi-pass membrane protein</topology>
    </subcellularLocation>
</comment>
<evidence type="ECO:0000256" key="10">
    <source>
        <dbReference type="ARBA" id="ARBA00023136"/>
    </source>
</evidence>
<evidence type="ECO:0000256" key="3">
    <source>
        <dbReference type="ARBA" id="ARBA00022452"/>
    </source>
</evidence>
<comment type="caution">
    <text evidence="13">The sequence shown here is derived from an EMBL/GenBank/DDBJ whole genome shotgun (WGS) entry which is preliminary data.</text>
</comment>
<feature type="domain" description="TonB-dependent receptor-like beta-barrel" evidence="12">
    <location>
        <begin position="64"/>
        <end position="453"/>
    </location>
</feature>
<keyword evidence="10" id="KW-0472">Membrane</keyword>
<keyword evidence="9" id="KW-0798">TonB box</keyword>
<evidence type="ECO:0000256" key="5">
    <source>
        <dbReference type="ARBA" id="ARBA00022692"/>
    </source>
</evidence>
<dbReference type="InterPro" id="IPR039426">
    <property type="entry name" value="TonB-dep_rcpt-like"/>
</dbReference>
<evidence type="ECO:0000256" key="4">
    <source>
        <dbReference type="ARBA" id="ARBA00022496"/>
    </source>
</evidence>
<dbReference type="SUPFAM" id="SSF56935">
    <property type="entry name" value="Porins"/>
    <property type="match status" value="1"/>
</dbReference>
<dbReference type="Pfam" id="PF00593">
    <property type="entry name" value="TonB_dep_Rec_b-barrel"/>
    <property type="match status" value="1"/>
</dbReference>
<evidence type="ECO:0000259" key="12">
    <source>
        <dbReference type="Pfam" id="PF00593"/>
    </source>
</evidence>
<gene>
    <name evidence="13" type="ORF">C4F49_04385</name>
</gene>
<dbReference type="GO" id="GO:0009279">
    <property type="term" value="C:cell outer membrane"/>
    <property type="evidence" value="ECO:0007669"/>
    <property type="project" value="UniProtKB-SubCell"/>
</dbReference>
<dbReference type="PANTHER" id="PTHR32552">
    <property type="entry name" value="FERRICHROME IRON RECEPTOR-RELATED"/>
    <property type="match status" value="1"/>
</dbReference>
<reference evidence="13" key="1">
    <citation type="submission" date="2018-02" db="EMBL/GenBank/DDBJ databases">
        <authorList>
            <person name="Vasarhelyi B.M."/>
            <person name="Deshmukh S."/>
            <person name="Balint B."/>
            <person name="Kukolya J."/>
        </authorList>
    </citation>
    <scope>NUCLEOTIDE SEQUENCE</scope>
    <source>
        <strain evidence="13">KB22</strain>
    </source>
</reference>
<dbReference type="AlphaFoldDB" id="A0A928UYH7"/>
<keyword evidence="7" id="KW-0408">Iron</keyword>
<protein>
    <recommendedName>
        <fullName evidence="12">TonB-dependent receptor-like beta-barrel domain-containing protein</fullName>
    </recommendedName>
</protein>
<keyword evidence="4" id="KW-0410">Iron transport</keyword>
<evidence type="ECO:0000256" key="7">
    <source>
        <dbReference type="ARBA" id="ARBA00023004"/>
    </source>
</evidence>
<keyword evidence="2" id="KW-0813">Transport</keyword>
<evidence type="ECO:0000256" key="1">
    <source>
        <dbReference type="ARBA" id="ARBA00004571"/>
    </source>
</evidence>
<dbReference type="PANTHER" id="PTHR32552:SF89">
    <property type="entry name" value="CATECHOLATE SIDEROPHORE RECEPTOR FIU"/>
    <property type="match status" value="1"/>
</dbReference>
<evidence type="ECO:0000256" key="6">
    <source>
        <dbReference type="ARBA" id="ARBA00022729"/>
    </source>
</evidence>
<evidence type="ECO:0000256" key="8">
    <source>
        <dbReference type="ARBA" id="ARBA00023065"/>
    </source>
</evidence>
<evidence type="ECO:0000256" key="2">
    <source>
        <dbReference type="ARBA" id="ARBA00022448"/>
    </source>
</evidence>
<keyword evidence="5" id="KW-0812">Transmembrane</keyword>